<dbReference type="AlphaFoldDB" id="X0S2S2"/>
<proteinExistence type="predicted"/>
<evidence type="ECO:0000313" key="1">
    <source>
        <dbReference type="EMBL" id="GAF75383.1"/>
    </source>
</evidence>
<gene>
    <name evidence="1" type="ORF">S01H1_15687</name>
</gene>
<name>X0S2S2_9ZZZZ</name>
<accession>X0S2S2</accession>
<protein>
    <submittedName>
        <fullName evidence="1">Uncharacterized protein</fullName>
    </submittedName>
</protein>
<comment type="caution">
    <text evidence="1">The sequence shown here is derived from an EMBL/GenBank/DDBJ whole genome shotgun (WGS) entry which is preliminary data.</text>
</comment>
<organism evidence="1">
    <name type="scientific">marine sediment metagenome</name>
    <dbReference type="NCBI Taxonomy" id="412755"/>
    <lineage>
        <taxon>unclassified sequences</taxon>
        <taxon>metagenomes</taxon>
        <taxon>ecological metagenomes</taxon>
    </lineage>
</organism>
<feature type="non-terminal residue" evidence="1">
    <location>
        <position position="1"/>
    </location>
</feature>
<dbReference type="EMBL" id="BARS01008201">
    <property type="protein sequence ID" value="GAF75383.1"/>
    <property type="molecule type" value="Genomic_DNA"/>
</dbReference>
<reference evidence="1" key="1">
    <citation type="journal article" date="2014" name="Front. Microbiol.">
        <title>High frequency of phylogenetically diverse reductive dehalogenase-homologous genes in deep subseafloor sedimentary metagenomes.</title>
        <authorList>
            <person name="Kawai M."/>
            <person name="Futagami T."/>
            <person name="Toyoda A."/>
            <person name="Takaki Y."/>
            <person name="Nishi S."/>
            <person name="Hori S."/>
            <person name="Arai W."/>
            <person name="Tsubouchi T."/>
            <person name="Morono Y."/>
            <person name="Uchiyama I."/>
            <person name="Ito T."/>
            <person name="Fujiyama A."/>
            <person name="Inagaki F."/>
            <person name="Takami H."/>
        </authorList>
    </citation>
    <scope>NUCLEOTIDE SEQUENCE</scope>
    <source>
        <strain evidence="1">Expedition CK06-06</strain>
    </source>
</reference>
<sequence>FSIAKSIGSGVLGAVGTIGAVVLNGSTWPGEAVLGNSKT</sequence>